<dbReference type="VEuPathDB" id="FungiDB:PITG_04750"/>
<dbReference type="KEGG" id="pif:PITG_04750"/>
<sequence>MLTRGSISCPVKGKGSIEVLDWNIPTRLNSNHMPNYTDEAGEIARRLMIVKFGKQVPDDEVDVELEQKVLLIERKYHPMAEMGHTRIRVEIESSKNLDRNIGLHKSIFQARKWTLLRDSGTVGRAYTLHELQLNLGARVDARHRNASPDGDPSAG</sequence>
<dbReference type="Proteomes" id="UP000006643">
    <property type="component" value="Unassembled WGS sequence"/>
</dbReference>
<dbReference type="OrthoDB" id="10408946at2759"/>
<dbReference type="RefSeq" id="XP_002905476.1">
    <property type="nucleotide sequence ID" value="XM_002905430.1"/>
</dbReference>
<protein>
    <submittedName>
        <fullName evidence="1">Uncharacterized protein</fullName>
    </submittedName>
</protein>
<gene>
    <name evidence="1" type="ORF">PITG_04750</name>
</gene>
<accession>D0N1Y8</accession>
<dbReference type="GeneID" id="9475947"/>
<name>D0N1Y8_PHYIT</name>
<dbReference type="EMBL" id="DS028123">
    <property type="protein sequence ID" value="EEY68317.1"/>
    <property type="molecule type" value="Genomic_DNA"/>
</dbReference>
<dbReference type="HOGENOM" id="CLU_1698975_0_0_1"/>
<evidence type="ECO:0000313" key="2">
    <source>
        <dbReference type="Proteomes" id="UP000006643"/>
    </source>
</evidence>
<organism evidence="1 2">
    <name type="scientific">Phytophthora infestans (strain T30-4)</name>
    <name type="common">Potato late blight agent</name>
    <dbReference type="NCBI Taxonomy" id="403677"/>
    <lineage>
        <taxon>Eukaryota</taxon>
        <taxon>Sar</taxon>
        <taxon>Stramenopiles</taxon>
        <taxon>Oomycota</taxon>
        <taxon>Peronosporomycetes</taxon>
        <taxon>Peronosporales</taxon>
        <taxon>Peronosporaceae</taxon>
        <taxon>Phytophthora</taxon>
    </lineage>
</organism>
<dbReference type="Gene3D" id="3.40.50.300">
    <property type="entry name" value="P-loop containing nucleotide triphosphate hydrolases"/>
    <property type="match status" value="1"/>
</dbReference>
<reference evidence="2" key="1">
    <citation type="journal article" date="2009" name="Nature">
        <title>Genome sequence and analysis of the Irish potato famine pathogen Phytophthora infestans.</title>
        <authorList>
            <consortium name="The Broad Institute Genome Sequencing Platform"/>
            <person name="Haas B.J."/>
            <person name="Kamoun S."/>
            <person name="Zody M.C."/>
            <person name="Jiang R.H."/>
            <person name="Handsaker R.E."/>
            <person name="Cano L.M."/>
            <person name="Grabherr M."/>
            <person name="Kodira C.D."/>
            <person name="Raffaele S."/>
            <person name="Torto-Alalibo T."/>
            <person name="Bozkurt T.O."/>
            <person name="Ah-Fong A.M."/>
            <person name="Alvarado L."/>
            <person name="Anderson V.L."/>
            <person name="Armstrong M.R."/>
            <person name="Avrova A."/>
            <person name="Baxter L."/>
            <person name="Beynon J."/>
            <person name="Boevink P.C."/>
            <person name="Bollmann S.R."/>
            <person name="Bos J.I."/>
            <person name="Bulone V."/>
            <person name="Cai G."/>
            <person name="Cakir C."/>
            <person name="Carrington J.C."/>
            <person name="Chawner M."/>
            <person name="Conti L."/>
            <person name="Costanzo S."/>
            <person name="Ewan R."/>
            <person name="Fahlgren N."/>
            <person name="Fischbach M.A."/>
            <person name="Fugelstad J."/>
            <person name="Gilroy E.M."/>
            <person name="Gnerre S."/>
            <person name="Green P.J."/>
            <person name="Grenville-Briggs L.J."/>
            <person name="Griffith J."/>
            <person name="Grunwald N.J."/>
            <person name="Horn K."/>
            <person name="Horner N.R."/>
            <person name="Hu C.H."/>
            <person name="Huitema E."/>
            <person name="Jeong D.H."/>
            <person name="Jones A.M."/>
            <person name="Jones J.D."/>
            <person name="Jones R.W."/>
            <person name="Karlsson E.K."/>
            <person name="Kunjeti S.G."/>
            <person name="Lamour K."/>
            <person name="Liu Z."/>
            <person name="Ma L."/>
            <person name="Maclean D."/>
            <person name="Chibucos M.C."/>
            <person name="McDonald H."/>
            <person name="McWalters J."/>
            <person name="Meijer H.J."/>
            <person name="Morgan W."/>
            <person name="Morris P.F."/>
            <person name="Munro C.A."/>
            <person name="O'Neill K."/>
            <person name="Ospina-Giraldo M."/>
            <person name="Pinzon A."/>
            <person name="Pritchard L."/>
            <person name="Ramsahoye B."/>
            <person name="Ren Q."/>
            <person name="Restrepo S."/>
            <person name="Roy S."/>
            <person name="Sadanandom A."/>
            <person name="Savidor A."/>
            <person name="Schornack S."/>
            <person name="Schwartz D.C."/>
            <person name="Schumann U.D."/>
            <person name="Schwessinger B."/>
            <person name="Seyer L."/>
            <person name="Sharpe T."/>
            <person name="Silvar C."/>
            <person name="Song J."/>
            <person name="Studholme D.J."/>
            <person name="Sykes S."/>
            <person name="Thines M."/>
            <person name="van de Vondervoort P.J."/>
            <person name="Phuntumart V."/>
            <person name="Wawra S."/>
            <person name="Weide R."/>
            <person name="Win J."/>
            <person name="Young C."/>
            <person name="Zhou S."/>
            <person name="Fry W."/>
            <person name="Meyers B.C."/>
            <person name="van West P."/>
            <person name="Ristaino J."/>
            <person name="Govers F."/>
            <person name="Birch P.R."/>
            <person name="Whisson S.C."/>
            <person name="Judelson H.S."/>
            <person name="Nusbaum C."/>
        </authorList>
    </citation>
    <scope>NUCLEOTIDE SEQUENCE [LARGE SCALE GENOMIC DNA]</scope>
    <source>
        <strain evidence="2">T30-4</strain>
    </source>
</reference>
<dbReference type="AlphaFoldDB" id="D0N1Y8"/>
<keyword evidence="2" id="KW-1185">Reference proteome</keyword>
<dbReference type="InParanoid" id="D0N1Y8"/>
<evidence type="ECO:0000313" key="1">
    <source>
        <dbReference type="EMBL" id="EEY68317.1"/>
    </source>
</evidence>
<dbReference type="InterPro" id="IPR027417">
    <property type="entry name" value="P-loop_NTPase"/>
</dbReference>
<proteinExistence type="predicted"/>